<dbReference type="Proteomes" id="UP000235786">
    <property type="component" value="Unassembled WGS sequence"/>
</dbReference>
<evidence type="ECO:0000259" key="3">
    <source>
        <dbReference type="Pfam" id="PF01557"/>
    </source>
</evidence>
<organism evidence="4 5">
    <name type="scientific">Hyaloscypha variabilis (strain UAMH 11265 / GT02V1 / F)</name>
    <name type="common">Meliniomyces variabilis</name>
    <dbReference type="NCBI Taxonomy" id="1149755"/>
    <lineage>
        <taxon>Eukaryota</taxon>
        <taxon>Fungi</taxon>
        <taxon>Dikarya</taxon>
        <taxon>Ascomycota</taxon>
        <taxon>Pezizomycotina</taxon>
        <taxon>Leotiomycetes</taxon>
        <taxon>Helotiales</taxon>
        <taxon>Hyaloscyphaceae</taxon>
        <taxon>Hyaloscypha</taxon>
        <taxon>Hyaloscypha variabilis</taxon>
    </lineage>
</organism>
<dbReference type="Pfam" id="PF01557">
    <property type="entry name" value="FAA_hydrolase"/>
    <property type="match status" value="1"/>
</dbReference>
<dbReference type="InterPro" id="IPR036663">
    <property type="entry name" value="Fumarylacetoacetase_C_sf"/>
</dbReference>
<dbReference type="OrthoDB" id="411064at2759"/>
<gene>
    <name evidence="4" type="ORF">L207DRAFT_599971</name>
</gene>
<dbReference type="AlphaFoldDB" id="A0A2J6RG38"/>
<comment type="similarity">
    <text evidence="1">Belongs to the FAH family.</text>
</comment>
<dbReference type="PANTHER" id="PTHR11820:SF100">
    <property type="entry name" value="FUMARYLACETOACETATE HYDROLASE FAMILY PROTEIN (AFU_ORTHOLOGUE AFUA_4G01490)"/>
    <property type="match status" value="1"/>
</dbReference>
<evidence type="ECO:0000313" key="4">
    <source>
        <dbReference type="EMBL" id="PMD37484.1"/>
    </source>
</evidence>
<keyword evidence="2" id="KW-0479">Metal-binding</keyword>
<sequence length="297" mass="32250">MPFKVPWSRLIRFVSDEDGQTYYGDAVVPSNDFDIGLPANLPLLKARVITGNPISADCEVTDKVVSVKKLLGPLTSETVPAVRCIGGNYLSHLHELGVKPSRFPCMFPKLPNAVAGYGDDVEIPKIAQDDQADYEGELTVVIGKDAKDVKAKDAYNYVVGYTVANDVSARKWQMDPELIGTTPPPQISFSKTFDTFCPMGPCITSAALIPDPHTLPLHTRINGRLRQNGHTSDLFFKIPYIIEFCSQGTTLQAGSVILTGTPGGVGYAMKPPQWLKPGDVVEITIGDMTLVHGVKYA</sequence>
<evidence type="ECO:0000256" key="1">
    <source>
        <dbReference type="ARBA" id="ARBA00010211"/>
    </source>
</evidence>
<dbReference type="GO" id="GO:0046872">
    <property type="term" value="F:metal ion binding"/>
    <property type="evidence" value="ECO:0007669"/>
    <property type="project" value="UniProtKB-KW"/>
</dbReference>
<keyword evidence="5" id="KW-1185">Reference proteome</keyword>
<reference evidence="4 5" key="1">
    <citation type="submission" date="2016-04" db="EMBL/GenBank/DDBJ databases">
        <title>A degradative enzymes factory behind the ericoid mycorrhizal symbiosis.</title>
        <authorList>
            <consortium name="DOE Joint Genome Institute"/>
            <person name="Martino E."/>
            <person name="Morin E."/>
            <person name="Grelet G."/>
            <person name="Kuo A."/>
            <person name="Kohler A."/>
            <person name="Daghino S."/>
            <person name="Barry K."/>
            <person name="Choi C."/>
            <person name="Cichocki N."/>
            <person name="Clum A."/>
            <person name="Copeland A."/>
            <person name="Hainaut M."/>
            <person name="Haridas S."/>
            <person name="Labutti K."/>
            <person name="Lindquist E."/>
            <person name="Lipzen A."/>
            <person name="Khouja H.-R."/>
            <person name="Murat C."/>
            <person name="Ohm R."/>
            <person name="Olson A."/>
            <person name="Spatafora J."/>
            <person name="Veneault-Fourrey C."/>
            <person name="Henrissat B."/>
            <person name="Grigoriev I."/>
            <person name="Martin F."/>
            <person name="Perotto S."/>
        </authorList>
    </citation>
    <scope>NUCLEOTIDE SEQUENCE [LARGE SCALE GENOMIC DNA]</scope>
    <source>
        <strain evidence="4 5">F</strain>
    </source>
</reference>
<name>A0A2J6RG38_HYAVF</name>
<dbReference type="InterPro" id="IPR011234">
    <property type="entry name" value="Fumarylacetoacetase-like_C"/>
</dbReference>
<dbReference type="PANTHER" id="PTHR11820">
    <property type="entry name" value="ACYLPYRUVASE"/>
    <property type="match status" value="1"/>
</dbReference>
<proteinExistence type="inferred from homology"/>
<feature type="domain" description="Fumarylacetoacetase-like C-terminal" evidence="3">
    <location>
        <begin position="82"/>
        <end position="288"/>
    </location>
</feature>
<evidence type="ECO:0000313" key="5">
    <source>
        <dbReference type="Proteomes" id="UP000235786"/>
    </source>
</evidence>
<evidence type="ECO:0000256" key="2">
    <source>
        <dbReference type="ARBA" id="ARBA00022723"/>
    </source>
</evidence>
<dbReference type="SUPFAM" id="SSF56529">
    <property type="entry name" value="FAH"/>
    <property type="match status" value="1"/>
</dbReference>
<dbReference type="GO" id="GO:0006107">
    <property type="term" value="P:oxaloacetate metabolic process"/>
    <property type="evidence" value="ECO:0007669"/>
    <property type="project" value="UniProtKB-ARBA"/>
</dbReference>
<protein>
    <recommendedName>
        <fullName evidence="3">Fumarylacetoacetase-like C-terminal domain-containing protein</fullName>
    </recommendedName>
</protein>
<dbReference type="FunFam" id="3.90.850.10:FF:000002">
    <property type="entry name" value="2-hydroxyhepta-2,4-diene-1,7-dioate isomerase"/>
    <property type="match status" value="1"/>
</dbReference>
<accession>A0A2J6RG38</accession>
<dbReference type="EMBL" id="KZ613949">
    <property type="protein sequence ID" value="PMD37484.1"/>
    <property type="molecule type" value="Genomic_DNA"/>
</dbReference>
<dbReference type="GO" id="GO:0050163">
    <property type="term" value="F:oxaloacetate tautomerase activity"/>
    <property type="evidence" value="ECO:0007669"/>
    <property type="project" value="UniProtKB-ARBA"/>
</dbReference>
<dbReference type="STRING" id="1149755.A0A2J6RG38"/>
<dbReference type="Gene3D" id="3.90.850.10">
    <property type="entry name" value="Fumarylacetoacetase-like, C-terminal domain"/>
    <property type="match status" value="1"/>
</dbReference>